<evidence type="ECO:0000313" key="2">
    <source>
        <dbReference type="Proteomes" id="UP001516023"/>
    </source>
</evidence>
<dbReference type="AlphaFoldDB" id="A0ABD3PUI9"/>
<dbReference type="Gene3D" id="3.40.50.300">
    <property type="entry name" value="P-loop containing nucleotide triphosphate hydrolases"/>
    <property type="match status" value="1"/>
</dbReference>
<keyword evidence="2" id="KW-1185">Reference proteome</keyword>
<evidence type="ECO:0000313" key="1">
    <source>
        <dbReference type="EMBL" id="KAL3791798.1"/>
    </source>
</evidence>
<accession>A0ABD3PUI9</accession>
<comment type="caution">
    <text evidence="1">The sequence shown here is derived from an EMBL/GenBank/DDBJ whole genome shotgun (WGS) entry which is preliminary data.</text>
</comment>
<name>A0ABD3PUI9_9STRA</name>
<evidence type="ECO:0008006" key="3">
    <source>
        <dbReference type="Google" id="ProtNLM"/>
    </source>
</evidence>
<gene>
    <name evidence="1" type="ORF">HJC23_002429</name>
</gene>
<dbReference type="Proteomes" id="UP001516023">
    <property type="component" value="Unassembled WGS sequence"/>
</dbReference>
<dbReference type="EMBL" id="JABMIG020000109">
    <property type="protein sequence ID" value="KAL3791798.1"/>
    <property type="molecule type" value="Genomic_DNA"/>
</dbReference>
<sequence>MSGRSSRSSDTSHDAGTTSIRTFARESNKILLLVLAISSGAHVVHMMNNQAVLQATLSSSAPQNACITSSSSSSTGEPSLTDQTLEPIRFIAVGGPYHTGSTNLWHSIDKNIANGIAASKNISLGVFPGGYPPCGVPLLQNFDVDMTRLSGISSGISDQNIELFKEWGTMWNDWKSSASDRKNKPPVIHLGSIDSPAADITAELPPHKSNKFYSWWKHTPPQHPMINCFRSDTLYVIMVRHPVAWKKSTAKKLYVTFVVQDLKYDRRKRVWILDRKSPRRLPTFEMQFKSLYHAWAYYMNGYLGWESVSAGKNCYDTAFLNDTDNCLGGKNMIPSSRRNMILVRQEDYSNDPQKVLAEIFSFATRGKIDPDKDKHLFTLSEAASKNSNYTEELNKKVMSGYFAAGDLKWEGANKLSGICKRLGYSCDKSKSIFTE</sequence>
<dbReference type="InterPro" id="IPR027417">
    <property type="entry name" value="P-loop_NTPase"/>
</dbReference>
<organism evidence="1 2">
    <name type="scientific">Cyclotella cryptica</name>
    <dbReference type="NCBI Taxonomy" id="29204"/>
    <lineage>
        <taxon>Eukaryota</taxon>
        <taxon>Sar</taxon>
        <taxon>Stramenopiles</taxon>
        <taxon>Ochrophyta</taxon>
        <taxon>Bacillariophyta</taxon>
        <taxon>Coscinodiscophyceae</taxon>
        <taxon>Thalassiosirophycidae</taxon>
        <taxon>Stephanodiscales</taxon>
        <taxon>Stephanodiscaceae</taxon>
        <taxon>Cyclotella</taxon>
    </lineage>
</organism>
<proteinExistence type="predicted"/>
<dbReference type="SUPFAM" id="SSF52540">
    <property type="entry name" value="P-loop containing nucleoside triphosphate hydrolases"/>
    <property type="match status" value="1"/>
</dbReference>
<reference evidence="1 2" key="1">
    <citation type="journal article" date="2020" name="G3 (Bethesda)">
        <title>Improved Reference Genome for Cyclotella cryptica CCMP332, a Model for Cell Wall Morphogenesis, Salinity Adaptation, and Lipid Production in Diatoms (Bacillariophyta).</title>
        <authorList>
            <person name="Roberts W.R."/>
            <person name="Downey K.M."/>
            <person name="Ruck E.C."/>
            <person name="Traller J.C."/>
            <person name="Alverson A.J."/>
        </authorList>
    </citation>
    <scope>NUCLEOTIDE SEQUENCE [LARGE SCALE GENOMIC DNA]</scope>
    <source>
        <strain evidence="1 2">CCMP332</strain>
    </source>
</reference>
<protein>
    <recommendedName>
        <fullName evidence="3">Sulfotransferase domain-containing protein</fullName>
    </recommendedName>
</protein>